<dbReference type="AlphaFoldDB" id="A0A0C3PIH7"/>
<organism evidence="1 2">
    <name type="scientific">Pisolithus tinctorius Marx 270</name>
    <dbReference type="NCBI Taxonomy" id="870435"/>
    <lineage>
        <taxon>Eukaryota</taxon>
        <taxon>Fungi</taxon>
        <taxon>Dikarya</taxon>
        <taxon>Basidiomycota</taxon>
        <taxon>Agaricomycotina</taxon>
        <taxon>Agaricomycetes</taxon>
        <taxon>Agaricomycetidae</taxon>
        <taxon>Boletales</taxon>
        <taxon>Sclerodermatineae</taxon>
        <taxon>Pisolithaceae</taxon>
        <taxon>Pisolithus</taxon>
    </lineage>
</organism>
<dbReference type="InParanoid" id="A0A0C3PIH7"/>
<dbReference type="HOGENOM" id="CLU_2832196_0_0_1"/>
<name>A0A0C3PIH7_PISTI</name>
<reference evidence="2" key="2">
    <citation type="submission" date="2015-01" db="EMBL/GenBank/DDBJ databases">
        <title>Evolutionary Origins and Diversification of the Mycorrhizal Mutualists.</title>
        <authorList>
            <consortium name="DOE Joint Genome Institute"/>
            <consortium name="Mycorrhizal Genomics Consortium"/>
            <person name="Kohler A."/>
            <person name="Kuo A."/>
            <person name="Nagy L.G."/>
            <person name="Floudas D."/>
            <person name="Copeland A."/>
            <person name="Barry K.W."/>
            <person name="Cichocki N."/>
            <person name="Veneault-Fourrey C."/>
            <person name="LaButti K."/>
            <person name="Lindquist E.A."/>
            <person name="Lipzen A."/>
            <person name="Lundell T."/>
            <person name="Morin E."/>
            <person name="Murat C."/>
            <person name="Riley R."/>
            <person name="Ohm R."/>
            <person name="Sun H."/>
            <person name="Tunlid A."/>
            <person name="Henrissat B."/>
            <person name="Grigoriev I.V."/>
            <person name="Hibbett D.S."/>
            <person name="Martin F."/>
        </authorList>
    </citation>
    <scope>NUCLEOTIDE SEQUENCE [LARGE SCALE GENOMIC DNA]</scope>
    <source>
        <strain evidence="2">Marx 270</strain>
    </source>
</reference>
<dbReference type="Proteomes" id="UP000054217">
    <property type="component" value="Unassembled WGS sequence"/>
</dbReference>
<keyword evidence="2" id="KW-1185">Reference proteome</keyword>
<accession>A0A0C3PIH7</accession>
<gene>
    <name evidence="1" type="ORF">M404DRAFT_997589</name>
</gene>
<evidence type="ECO:0000313" key="2">
    <source>
        <dbReference type="Proteomes" id="UP000054217"/>
    </source>
</evidence>
<sequence length="66" mass="7340">MHQVSYVHGERVITARLTTVAATNFNSFVTRVWVAVKTFGMLYAELHLIGLLRVGTYAATTAYAYS</sequence>
<dbReference type="EMBL" id="KN831958">
    <property type="protein sequence ID" value="KIO07904.1"/>
    <property type="molecule type" value="Genomic_DNA"/>
</dbReference>
<proteinExistence type="predicted"/>
<protein>
    <submittedName>
        <fullName evidence="1">Uncharacterized protein</fullName>
    </submittedName>
</protein>
<reference evidence="1 2" key="1">
    <citation type="submission" date="2014-04" db="EMBL/GenBank/DDBJ databases">
        <authorList>
            <consortium name="DOE Joint Genome Institute"/>
            <person name="Kuo A."/>
            <person name="Kohler A."/>
            <person name="Costa M.D."/>
            <person name="Nagy L.G."/>
            <person name="Floudas D."/>
            <person name="Copeland A."/>
            <person name="Barry K.W."/>
            <person name="Cichocki N."/>
            <person name="Veneault-Fourrey C."/>
            <person name="LaButti K."/>
            <person name="Lindquist E.A."/>
            <person name="Lipzen A."/>
            <person name="Lundell T."/>
            <person name="Morin E."/>
            <person name="Murat C."/>
            <person name="Sun H."/>
            <person name="Tunlid A."/>
            <person name="Henrissat B."/>
            <person name="Grigoriev I.V."/>
            <person name="Hibbett D.S."/>
            <person name="Martin F."/>
            <person name="Nordberg H.P."/>
            <person name="Cantor M.N."/>
            <person name="Hua S.X."/>
        </authorList>
    </citation>
    <scope>NUCLEOTIDE SEQUENCE [LARGE SCALE GENOMIC DNA]</scope>
    <source>
        <strain evidence="1 2">Marx 270</strain>
    </source>
</reference>
<evidence type="ECO:0000313" key="1">
    <source>
        <dbReference type="EMBL" id="KIO07904.1"/>
    </source>
</evidence>